<dbReference type="InterPro" id="IPR005181">
    <property type="entry name" value="SASA"/>
</dbReference>
<evidence type="ECO:0000313" key="7">
    <source>
        <dbReference type="EMBL" id="HIY68681.1"/>
    </source>
</evidence>
<dbReference type="PANTHER" id="PTHR22901">
    <property type="entry name" value="SIALATE O-ACETYLESTERASE"/>
    <property type="match status" value="1"/>
</dbReference>
<dbReference type="Gene3D" id="3.40.50.1820">
    <property type="entry name" value="alpha/beta hydrolase"/>
    <property type="match status" value="1"/>
</dbReference>
<keyword evidence="1" id="KW-0378">Hydrolase</keyword>
<evidence type="ECO:0000259" key="6">
    <source>
        <dbReference type="Pfam" id="PF13472"/>
    </source>
</evidence>
<feature type="region of interest" description="Disordered" evidence="2">
    <location>
        <begin position="468"/>
        <end position="487"/>
    </location>
</feature>
<dbReference type="Proteomes" id="UP000886844">
    <property type="component" value="Unassembled WGS sequence"/>
</dbReference>
<feature type="domain" description="Sialate O-acetylesterase" evidence="5">
    <location>
        <begin position="104"/>
        <end position="356"/>
    </location>
</feature>
<gene>
    <name evidence="7" type="ORF">H9828_04625</name>
</gene>
<feature type="domain" description="SGNH hydrolase-type esterase" evidence="6">
    <location>
        <begin position="796"/>
        <end position="976"/>
    </location>
</feature>
<dbReference type="GO" id="GO:0001681">
    <property type="term" value="F:sialate O-acetylesterase activity"/>
    <property type="evidence" value="ECO:0007669"/>
    <property type="project" value="InterPro"/>
</dbReference>
<comment type="caution">
    <text evidence="7">The sequence shown here is derived from an EMBL/GenBank/DDBJ whole genome shotgun (WGS) entry which is preliminary data.</text>
</comment>
<feature type="chain" id="PRO_5038386243" evidence="3">
    <location>
        <begin position="20"/>
        <end position="995"/>
    </location>
</feature>
<evidence type="ECO:0000256" key="3">
    <source>
        <dbReference type="SAM" id="SignalP"/>
    </source>
</evidence>
<dbReference type="InterPro" id="IPR013830">
    <property type="entry name" value="SGNH_hydro"/>
</dbReference>
<dbReference type="InterPro" id="IPR039329">
    <property type="entry name" value="SIAE"/>
</dbReference>
<dbReference type="SUPFAM" id="SSF52266">
    <property type="entry name" value="SGNH hydrolase"/>
    <property type="match status" value="2"/>
</dbReference>
<feature type="domain" description="Peptidase S9 prolyl oligopeptidase catalytic" evidence="4">
    <location>
        <begin position="574"/>
        <end position="711"/>
    </location>
</feature>
<feature type="signal peptide" evidence="3">
    <location>
        <begin position="1"/>
        <end position="19"/>
    </location>
</feature>
<dbReference type="PANTHER" id="PTHR22901:SF0">
    <property type="entry name" value="SIALATE O-ACETYLESTERASE"/>
    <property type="match status" value="1"/>
</dbReference>
<dbReference type="InterPro" id="IPR029058">
    <property type="entry name" value="AB_hydrolase_fold"/>
</dbReference>
<dbReference type="SUPFAM" id="SSF53474">
    <property type="entry name" value="alpha/beta-Hydrolases"/>
    <property type="match status" value="1"/>
</dbReference>
<dbReference type="Pfam" id="PF03629">
    <property type="entry name" value="SASA"/>
    <property type="match status" value="1"/>
</dbReference>
<protein>
    <submittedName>
        <fullName evidence="7">Prolyl oligopeptidase family serine peptidase</fullName>
    </submittedName>
</protein>
<keyword evidence="3" id="KW-0732">Signal</keyword>
<evidence type="ECO:0000256" key="1">
    <source>
        <dbReference type="ARBA" id="ARBA00022801"/>
    </source>
</evidence>
<name>A0A9D1Z346_9BACT</name>
<dbReference type="GO" id="GO:0005975">
    <property type="term" value="P:carbohydrate metabolic process"/>
    <property type="evidence" value="ECO:0007669"/>
    <property type="project" value="TreeGrafter"/>
</dbReference>
<proteinExistence type="predicted"/>
<dbReference type="AlphaFoldDB" id="A0A9D1Z346"/>
<evidence type="ECO:0000259" key="4">
    <source>
        <dbReference type="Pfam" id="PF00326"/>
    </source>
</evidence>
<dbReference type="EMBL" id="DXDA01000037">
    <property type="protein sequence ID" value="HIY68681.1"/>
    <property type="molecule type" value="Genomic_DNA"/>
</dbReference>
<accession>A0A9D1Z346</accession>
<organism evidence="7 8">
    <name type="scientific">Candidatus Alistipes intestinigallinarum</name>
    <dbReference type="NCBI Taxonomy" id="2838440"/>
    <lineage>
        <taxon>Bacteria</taxon>
        <taxon>Pseudomonadati</taxon>
        <taxon>Bacteroidota</taxon>
        <taxon>Bacteroidia</taxon>
        <taxon>Bacteroidales</taxon>
        <taxon>Rikenellaceae</taxon>
        <taxon>Alistipes</taxon>
    </lineage>
</organism>
<dbReference type="InterPro" id="IPR036514">
    <property type="entry name" value="SGNH_hydro_sf"/>
</dbReference>
<dbReference type="Gene3D" id="3.40.50.1110">
    <property type="entry name" value="SGNH hydrolase"/>
    <property type="match status" value="2"/>
</dbReference>
<dbReference type="Pfam" id="PF13472">
    <property type="entry name" value="Lipase_GDSL_2"/>
    <property type="match status" value="1"/>
</dbReference>
<evidence type="ECO:0000256" key="2">
    <source>
        <dbReference type="SAM" id="MobiDB-lite"/>
    </source>
</evidence>
<dbReference type="InterPro" id="IPR001375">
    <property type="entry name" value="Peptidase_S9_cat"/>
</dbReference>
<reference evidence="7" key="1">
    <citation type="journal article" date="2021" name="PeerJ">
        <title>Extensive microbial diversity within the chicken gut microbiome revealed by metagenomics and culture.</title>
        <authorList>
            <person name="Gilroy R."/>
            <person name="Ravi A."/>
            <person name="Getino M."/>
            <person name="Pursley I."/>
            <person name="Horton D.L."/>
            <person name="Alikhan N.F."/>
            <person name="Baker D."/>
            <person name="Gharbi K."/>
            <person name="Hall N."/>
            <person name="Watson M."/>
            <person name="Adriaenssens E.M."/>
            <person name="Foster-Nyarko E."/>
            <person name="Jarju S."/>
            <person name="Secka A."/>
            <person name="Antonio M."/>
            <person name="Oren A."/>
            <person name="Chaudhuri R.R."/>
            <person name="La Ragione R."/>
            <person name="Hildebrand F."/>
            <person name="Pallen M.J."/>
        </authorList>
    </citation>
    <scope>NUCLEOTIDE SEQUENCE</scope>
    <source>
        <strain evidence="7">5134</strain>
    </source>
</reference>
<sequence>MKRLFIFLFILATVTSLSAKVKLPALIGDHMVLQRDTTVNLWGATDPGRTLRIRASWTRERFRTTADTAGCWSLRIPTPGAGGPYRISIDDGDQTIIDSVMIGEVWICSGQSNMALTMHGERDEYTEHSLQALFESTRYPAIRLFKMGNVSASEPKDDCPGSWQTPSWERISNFSAIAYHFGRSLTEALEIPIGLISANWGASSIEAWMPRESLQRLEQETDIHFPTRAGMMKQKIPAALYNGMIHPLQSFTARGFIWYQGEGNRANYKVYDRLMAEMVRAWRQGWENPEMPFYYVELAPFRYDDPQGIDRPLLVEAQHRALRSIPRSGIVGTLDLGDSSNIHPPYKREIGQRLALLALTSDYGIQGIEARGPIFQTVQFQQDGSVVVTFGGAPFGLRAKGTLTGFELCGADSVFHPADARIIRGKSAVRLSSEQVPHPIAARYGFRNWCRGNLYNTSGIPVAPFRTDRPTSQPAVQPTPARPVWDNPQRGEWAEFEEVEIPSSIDGTRQRAFFRKATGPRRQPLIVSLHTWSGDYTQRDPLAAEAAARNWNYIHPDFRGPNNRPEACGSPQVLADLEDAVRYGVENGNTDPDEVHIIGVSGGGYATLLAYMTMRYPVKSFSAWAPISDLRAWYEESLGRRQHYAKDILQSMPSENGPDTTELRRRSPLQIPFPKDLRQNARLYIYEGVHDGYKGSVPITHAIDIYNRLARAMGAPDSCLVSDREALRLVAARQNPKRDRRQRLYGREIHLKRHYAGISLTLFEGGHEQLPQALSLLPVSVPESKAVRHIWILGDSNGEKQNGWVDQLKSLLPQADICNNSRSGRTIGFDNNGDPELNALHTLRQDLDAAGRHFRKSGCDAIVVCLGTNDTKAVFADRQHEVADNFTRLLETINHSAWVRRFRPRCIFVTPPPMNDTQAGPKYTGGNERLGQLIPELSAIARKYGWEVIDIYHPFQTFFKEYAPDGVHMEADGQRIVAQKIFDPLTKEALEEAGS</sequence>
<dbReference type="Pfam" id="PF00326">
    <property type="entry name" value="Peptidase_S9"/>
    <property type="match status" value="1"/>
</dbReference>
<dbReference type="GO" id="GO:0008236">
    <property type="term" value="F:serine-type peptidase activity"/>
    <property type="evidence" value="ECO:0007669"/>
    <property type="project" value="InterPro"/>
</dbReference>
<evidence type="ECO:0000259" key="5">
    <source>
        <dbReference type="Pfam" id="PF03629"/>
    </source>
</evidence>
<evidence type="ECO:0000313" key="8">
    <source>
        <dbReference type="Proteomes" id="UP000886844"/>
    </source>
</evidence>
<reference evidence="7" key="2">
    <citation type="submission" date="2021-04" db="EMBL/GenBank/DDBJ databases">
        <authorList>
            <person name="Gilroy R."/>
        </authorList>
    </citation>
    <scope>NUCLEOTIDE SEQUENCE</scope>
    <source>
        <strain evidence="7">5134</strain>
    </source>
</reference>
<dbReference type="GO" id="GO:0006508">
    <property type="term" value="P:proteolysis"/>
    <property type="evidence" value="ECO:0007669"/>
    <property type="project" value="InterPro"/>
</dbReference>